<evidence type="ECO:0000313" key="2">
    <source>
        <dbReference type="EMBL" id="AST93674.1"/>
    </source>
</evidence>
<comment type="similarity">
    <text evidence="1">Belongs to the ArsC family.</text>
</comment>
<protein>
    <recommendedName>
        <fullName evidence="4">Transcriptional regulator Spx</fullName>
    </recommendedName>
</protein>
<dbReference type="KEGG" id="bcoh:BC6307_21585"/>
<dbReference type="PANTHER" id="PTHR30041:SF7">
    <property type="entry name" value="GLOBAL TRANSCRIPTIONAL REGULATOR SPX"/>
    <property type="match status" value="1"/>
</dbReference>
<dbReference type="AlphaFoldDB" id="A0A223KWB7"/>
<dbReference type="STRING" id="1314751.GCA_001591425_04161"/>
<organism evidence="2 3">
    <name type="scientific">Sutcliffiella cohnii</name>
    <dbReference type="NCBI Taxonomy" id="33932"/>
    <lineage>
        <taxon>Bacteria</taxon>
        <taxon>Bacillati</taxon>
        <taxon>Bacillota</taxon>
        <taxon>Bacilli</taxon>
        <taxon>Bacillales</taxon>
        <taxon>Bacillaceae</taxon>
        <taxon>Sutcliffiella</taxon>
    </lineage>
</organism>
<dbReference type="PANTHER" id="PTHR30041">
    <property type="entry name" value="ARSENATE REDUCTASE"/>
    <property type="match status" value="1"/>
</dbReference>
<gene>
    <name evidence="2" type="ORF">BC6307_21585</name>
</gene>
<dbReference type="PROSITE" id="PS51353">
    <property type="entry name" value="ARSC"/>
    <property type="match status" value="1"/>
</dbReference>
<sequence>MAVTIYGLGCKSTKKAKQWMINNQIPFVERDIKKDPLTVPELQDILRLTMEGTDDIIAKRSSHYQKVEVDFDDLSLVELLEMIQEQPKFLKSPIIVDRNKLQVGYNADEIRQFLPRKTRKFQLLNWTQDLKPIEW</sequence>
<evidence type="ECO:0000313" key="3">
    <source>
        <dbReference type="Proteomes" id="UP000215224"/>
    </source>
</evidence>
<dbReference type="InterPro" id="IPR036249">
    <property type="entry name" value="Thioredoxin-like_sf"/>
</dbReference>
<dbReference type="Proteomes" id="UP000215224">
    <property type="component" value="Chromosome"/>
</dbReference>
<dbReference type="Gene3D" id="3.40.30.10">
    <property type="entry name" value="Glutaredoxin"/>
    <property type="match status" value="1"/>
</dbReference>
<dbReference type="NCBIfam" id="NF002459">
    <property type="entry name" value="PRK01655.1"/>
    <property type="match status" value="1"/>
</dbReference>
<dbReference type="SUPFAM" id="SSF52833">
    <property type="entry name" value="Thioredoxin-like"/>
    <property type="match status" value="1"/>
</dbReference>
<accession>A0A223KWB7</accession>
<reference evidence="2 3" key="1">
    <citation type="submission" date="2016-12" db="EMBL/GenBank/DDBJ databases">
        <title>The whole genome sequencing and assembly of Bacillus cohnii DSM 6307T strain.</title>
        <authorList>
            <person name="Lee Y.-J."/>
            <person name="Yi H."/>
            <person name="Bahn Y.-S."/>
            <person name="Kim J.F."/>
            <person name="Lee D.-W."/>
        </authorList>
    </citation>
    <scope>NUCLEOTIDE SEQUENCE [LARGE SCALE GENOMIC DNA]</scope>
    <source>
        <strain evidence="2 3">DSM 6307</strain>
    </source>
</reference>
<dbReference type="CDD" id="cd03032">
    <property type="entry name" value="ArsC_Spx"/>
    <property type="match status" value="1"/>
</dbReference>
<keyword evidence="3" id="KW-1185">Reference proteome</keyword>
<dbReference type="RefSeq" id="WP_066420274.1">
    <property type="nucleotide sequence ID" value="NZ_CP018866.1"/>
</dbReference>
<dbReference type="Pfam" id="PF03960">
    <property type="entry name" value="ArsC"/>
    <property type="match status" value="1"/>
</dbReference>
<evidence type="ECO:0000256" key="1">
    <source>
        <dbReference type="PROSITE-ProRule" id="PRU01282"/>
    </source>
</evidence>
<proteinExistence type="inferred from homology"/>
<name>A0A223KWB7_9BACI</name>
<dbReference type="InterPro" id="IPR006660">
    <property type="entry name" value="Arsenate_reductase-like"/>
</dbReference>
<evidence type="ECO:0008006" key="4">
    <source>
        <dbReference type="Google" id="ProtNLM"/>
    </source>
</evidence>
<dbReference type="InterPro" id="IPR006504">
    <property type="entry name" value="Tscrpt_reg_Spx/MgsR"/>
</dbReference>
<dbReference type="EMBL" id="CP018866">
    <property type="protein sequence ID" value="AST93674.1"/>
    <property type="molecule type" value="Genomic_DNA"/>
</dbReference>
<dbReference type="NCBIfam" id="TIGR01617">
    <property type="entry name" value="arsC_related"/>
    <property type="match status" value="1"/>
</dbReference>